<evidence type="ECO:0000313" key="2">
    <source>
        <dbReference type="Proteomes" id="UP000823561"/>
    </source>
</evidence>
<evidence type="ECO:0000313" key="1">
    <source>
        <dbReference type="EMBL" id="KAG5281364.1"/>
    </source>
</evidence>
<dbReference type="EMBL" id="JADWDJ010000005">
    <property type="protein sequence ID" value="KAG5281364.1"/>
    <property type="molecule type" value="Genomic_DNA"/>
</dbReference>
<keyword evidence="2" id="KW-1185">Reference proteome</keyword>
<name>A0AAV6H425_9TELE</name>
<organism evidence="1 2">
    <name type="scientific">Alosa alosa</name>
    <name type="common">allis shad</name>
    <dbReference type="NCBI Taxonomy" id="278164"/>
    <lineage>
        <taxon>Eukaryota</taxon>
        <taxon>Metazoa</taxon>
        <taxon>Chordata</taxon>
        <taxon>Craniata</taxon>
        <taxon>Vertebrata</taxon>
        <taxon>Euteleostomi</taxon>
        <taxon>Actinopterygii</taxon>
        <taxon>Neopterygii</taxon>
        <taxon>Teleostei</taxon>
        <taxon>Clupei</taxon>
        <taxon>Clupeiformes</taxon>
        <taxon>Clupeoidei</taxon>
        <taxon>Clupeidae</taxon>
        <taxon>Alosa</taxon>
    </lineage>
</organism>
<dbReference type="Proteomes" id="UP000823561">
    <property type="component" value="Chromosome 5"/>
</dbReference>
<gene>
    <name evidence="1" type="ORF">AALO_G00071300</name>
</gene>
<comment type="caution">
    <text evidence="1">The sequence shown here is derived from an EMBL/GenBank/DDBJ whole genome shotgun (WGS) entry which is preliminary data.</text>
</comment>
<accession>A0AAV6H425</accession>
<proteinExistence type="predicted"/>
<sequence>MLLCAFNQPGAAYNGNVTTGGTDPWRADVEKPKYEVSQFHISAELPRHLMRIIPNTSIKVQPKRQQ</sequence>
<reference evidence="1" key="1">
    <citation type="submission" date="2020-10" db="EMBL/GenBank/DDBJ databases">
        <title>Chromosome-scale genome assembly of the Allis shad, Alosa alosa.</title>
        <authorList>
            <person name="Margot Z."/>
            <person name="Christophe K."/>
            <person name="Cabau C."/>
            <person name="Louis A."/>
            <person name="Berthelot C."/>
            <person name="Parey E."/>
            <person name="Roest Crollius H."/>
            <person name="Montfort J."/>
            <person name="Robinson-Rechavi M."/>
            <person name="Bucao C."/>
            <person name="Bouchez O."/>
            <person name="Gislard M."/>
            <person name="Lluch J."/>
            <person name="Milhes M."/>
            <person name="Lampietro C."/>
            <person name="Lopez Roques C."/>
            <person name="Donnadieu C."/>
            <person name="Braasch I."/>
            <person name="Desvignes T."/>
            <person name="Postlethwait J."/>
            <person name="Bobe J."/>
            <person name="Guiguen Y."/>
        </authorList>
    </citation>
    <scope>NUCLEOTIDE SEQUENCE</scope>
    <source>
        <strain evidence="1">M-15738</strain>
        <tissue evidence="1">Blood</tissue>
    </source>
</reference>
<protein>
    <submittedName>
        <fullName evidence="1">Uncharacterized protein</fullName>
    </submittedName>
</protein>
<dbReference type="AlphaFoldDB" id="A0AAV6H425"/>